<dbReference type="SUPFAM" id="SSF52091">
    <property type="entry name" value="SpoIIaa-like"/>
    <property type="match status" value="1"/>
</dbReference>
<evidence type="ECO:0000259" key="1">
    <source>
        <dbReference type="PROSITE" id="PS50801"/>
    </source>
</evidence>
<dbReference type="InterPro" id="IPR002645">
    <property type="entry name" value="STAS_dom"/>
</dbReference>
<protein>
    <submittedName>
        <fullName evidence="2">Anti-anti-sigma factor</fullName>
    </submittedName>
</protein>
<dbReference type="Gene3D" id="3.30.750.24">
    <property type="entry name" value="STAS domain"/>
    <property type="match status" value="1"/>
</dbReference>
<dbReference type="PANTHER" id="PTHR33495">
    <property type="entry name" value="ANTI-SIGMA FACTOR ANTAGONIST TM_1081-RELATED-RELATED"/>
    <property type="match status" value="1"/>
</dbReference>
<comment type="caution">
    <text evidence="2">The sequence shown here is derived from an EMBL/GenBank/DDBJ whole genome shotgun (WGS) entry which is preliminary data.</text>
</comment>
<accession>A0A495B2Z0</accession>
<evidence type="ECO:0000313" key="3">
    <source>
        <dbReference type="Proteomes" id="UP000279384"/>
    </source>
</evidence>
<proteinExistence type="predicted"/>
<dbReference type="PROSITE" id="PS50801">
    <property type="entry name" value="STAS"/>
    <property type="match status" value="1"/>
</dbReference>
<feature type="domain" description="STAS" evidence="1">
    <location>
        <begin position="8"/>
        <end position="108"/>
    </location>
</feature>
<dbReference type="AlphaFoldDB" id="A0A495B2Z0"/>
<dbReference type="Proteomes" id="UP000279384">
    <property type="component" value="Unassembled WGS sequence"/>
</dbReference>
<evidence type="ECO:0000313" key="2">
    <source>
        <dbReference type="EMBL" id="RKQ55328.1"/>
    </source>
</evidence>
<organism evidence="2 3">
    <name type="scientific">Vogesella indigofera</name>
    <name type="common">Pseudomonas indigofera</name>
    <dbReference type="NCBI Taxonomy" id="45465"/>
    <lineage>
        <taxon>Bacteria</taxon>
        <taxon>Pseudomonadati</taxon>
        <taxon>Pseudomonadota</taxon>
        <taxon>Betaproteobacteria</taxon>
        <taxon>Neisseriales</taxon>
        <taxon>Chromobacteriaceae</taxon>
        <taxon>Vogesella</taxon>
    </lineage>
</organism>
<dbReference type="CDD" id="cd07043">
    <property type="entry name" value="STAS_anti-anti-sigma_factors"/>
    <property type="match status" value="1"/>
</dbReference>
<name>A0A495B2Z0_VOGIN</name>
<dbReference type="GO" id="GO:0043856">
    <property type="term" value="F:anti-sigma factor antagonist activity"/>
    <property type="evidence" value="ECO:0007669"/>
    <property type="project" value="TreeGrafter"/>
</dbReference>
<sequence length="108" mass="12065">MNGNDSMMKPIVKLRGHVGSIFLVGQFDFNAHKAFRQASQELLDNNDITEIEVDFDQVPYLDSSALGMLLLLKERTSSASKGLALVNCRETVRQVLEIACFTKLFNIS</sequence>
<dbReference type="PANTHER" id="PTHR33495:SF15">
    <property type="entry name" value="STAS DOMAIN-CONTAINING PROTEIN"/>
    <property type="match status" value="1"/>
</dbReference>
<gene>
    <name evidence="2" type="ORF">C8E02_2701</name>
</gene>
<reference evidence="2 3" key="1">
    <citation type="submission" date="2018-10" db="EMBL/GenBank/DDBJ databases">
        <title>Genomic Encyclopedia of Type Strains, Phase IV (KMG-IV): sequencing the most valuable type-strain genomes for metagenomic binning, comparative biology and taxonomic classification.</title>
        <authorList>
            <person name="Goeker M."/>
        </authorList>
    </citation>
    <scope>NUCLEOTIDE SEQUENCE [LARGE SCALE GENOMIC DNA]</scope>
    <source>
        <strain evidence="2 3">DSM 3303</strain>
    </source>
</reference>
<dbReference type="InterPro" id="IPR036513">
    <property type="entry name" value="STAS_dom_sf"/>
</dbReference>
<dbReference type="Pfam" id="PF01740">
    <property type="entry name" value="STAS"/>
    <property type="match status" value="1"/>
</dbReference>
<dbReference type="EMBL" id="RBID01000017">
    <property type="protein sequence ID" value="RKQ55328.1"/>
    <property type="molecule type" value="Genomic_DNA"/>
</dbReference>